<dbReference type="PROSITE" id="PS50181">
    <property type="entry name" value="FBOX"/>
    <property type="match status" value="1"/>
</dbReference>
<evidence type="ECO:0000259" key="1">
    <source>
        <dbReference type="PROSITE" id="PS50181"/>
    </source>
</evidence>
<dbReference type="InterPro" id="IPR036047">
    <property type="entry name" value="F-box-like_dom_sf"/>
</dbReference>
<protein>
    <recommendedName>
        <fullName evidence="1">F-box domain-containing protein</fullName>
    </recommendedName>
</protein>
<name>A0ABR0E4A4_ZASCE</name>
<dbReference type="EMBL" id="JAXOVC010000010">
    <property type="protein sequence ID" value="KAK4496265.1"/>
    <property type="molecule type" value="Genomic_DNA"/>
</dbReference>
<keyword evidence="3" id="KW-1185">Reference proteome</keyword>
<dbReference type="Proteomes" id="UP001305779">
    <property type="component" value="Unassembled WGS sequence"/>
</dbReference>
<dbReference type="SUPFAM" id="SSF81383">
    <property type="entry name" value="F-box domain"/>
    <property type="match status" value="1"/>
</dbReference>
<evidence type="ECO:0000313" key="2">
    <source>
        <dbReference type="EMBL" id="KAK4496265.1"/>
    </source>
</evidence>
<dbReference type="CDD" id="cd09917">
    <property type="entry name" value="F-box_SF"/>
    <property type="match status" value="1"/>
</dbReference>
<organism evidence="2 3">
    <name type="scientific">Zasmidium cellare</name>
    <name type="common">Wine cellar mold</name>
    <name type="synonym">Racodium cellare</name>
    <dbReference type="NCBI Taxonomy" id="395010"/>
    <lineage>
        <taxon>Eukaryota</taxon>
        <taxon>Fungi</taxon>
        <taxon>Dikarya</taxon>
        <taxon>Ascomycota</taxon>
        <taxon>Pezizomycotina</taxon>
        <taxon>Dothideomycetes</taxon>
        <taxon>Dothideomycetidae</taxon>
        <taxon>Mycosphaerellales</taxon>
        <taxon>Mycosphaerellaceae</taxon>
        <taxon>Zasmidium</taxon>
    </lineage>
</organism>
<feature type="domain" description="F-box" evidence="1">
    <location>
        <begin position="24"/>
        <end position="72"/>
    </location>
</feature>
<sequence>MSMTPESGTTQEGGKPLKLSVMQKEGTLQLPNEIINQVLSHLHPLDALSLGSTCHHLREVVNKQAKEISQPIVQRERTRMITGISLSGLSLLSAIRVWMLHHGPTAEKSFFATSLRIANNYMAENGIDLQDTGYQGDRVFFARAVEYLLHVNYLAHYGAEDLNVGRSTRSASNRKHRCQWTQSDRRTCSCLMCSAYRDEKGSPCCWMETAVREFKKCGWEGESKPLAFWMHINSPVTKKLVGEEEWLDMVQGILAEPLEDPLDEEKQKMNNALETQIKRGFGAAWRTQRDPVKAFFRLAQLPQQRLDDFKVLVPRMNMVEKRRFFSTGTGCWQMARNTLGARAAKEFCMRYGGSLKDEKKLLDPESRLLVAVMYEELHLVSGEMMELDDF</sequence>
<accession>A0ABR0E4A4</accession>
<gene>
    <name evidence="2" type="ORF">PRZ48_012245</name>
</gene>
<dbReference type="SMART" id="SM00256">
    <property type="entry name" value="FBOX"/>
    <property type="match status" value="1"/>
</dbReference>
<proteinExistence type="predicted"/>
<evidence type="ECO:0000313" key="3">
    <source>
        <dbReference type="Proteomes" id="UP001305779"/>
    </source>
</evidence>
<comment type="caution">
    <text evidence="2">The sequence shown here is derived from an EMBL/GenBank/DDBJ whole genome shotgun (WGS) entry which is preliminary data.</text>
</comment>
<dbReference type="Pfam" id="PF00646">
    <property type="entry name" value="F-box"/>
    <property type="match status" value="1"/>
</dbReference>
<dbReference type="InterPro" id="IPR001810">
    <property type="entry name" value="F-box_dom"/>
</dbReference>
<reference evidence="2 3" key="1">
    <citation type="journal article" date="2023" name="G3 (Bethesda)">
        <title>A chromosome-level genome assembly of Zasmidium syzygii isolated from banana leaves.</title>
        <authorList>
            <person name="van Westerhoven A.C."/>
            <person name="Mehrabi R."/>
            <person name="Talebi R."/>
            <person name="Steentjes M.B.F."/>
            <person name="Corcolon B."/>
            <person name="Chong P.A."/>
            <person name="Kema G.H.J."/>
            <person name="Seidl M.F."/>
        </authorList>
    </citation>
    <scope>NUCLEOTIDE SEQUENCE [LARGE SCALE GENOMIC DNA]</scope>
    <source>
        <strain evidence="2 3">P124</strain>
    </source>
</reference>